<protein>
    <recommendedName>
        <fullName evidence="4">Periplasmic protein</fullName>
    </recommendedName>
</protein>
<keyword evidence="1" id="KW-0732">Signal</keyword>
<accession>A0ABQ2Q856</accession>
<dbReference type="Proteomes" id="UP000654367">
    <property type="component" value="Unassembled WGS sequence"/>
</dbReference>
<feature type="signal peptide" evidence="1">
    <location>
        <begin position="1"/>
        <end position="22"/>
    </location>
</feature>
<evidence type="ECO:0000313" key="2">
    <source>
        <dbReference type="EMBL" id="GGP53608.1"/>
    </source>
</evidence>
<evidence type="ECO:0000313" key="3">
    <source>
        <dbReference type="Proteomes" id="UP000654367"/>
    </source>
</evidence>
<dbReference type="EMBL" id="BMQV01000017">
    <property type="protein sequence ID" value="GGP53608.1"/>
    <property type="molecule type" value="Genomic_DNA"/>
</dbReference>
<proteinExistence type="predicted"/>
<comment type="caution">
    <text evidence="2">The sequence shown here is derived from an EMBL/GenBank/DDBJ whole genome shotgun (WGS) entry which is preliminary data.</text>
</comment>
<reference evidence="3" key="1">
    <citation type="journal article" date="2019" name="Int. J. Syst. Evol. Microbiol.">
        <title>The Global Catalogue of Microorganisms (GCM) 10K type strain sequencing project: providing services to taxonomists for standard genome sequencing and annotation.</title>
        <authorList>
            <consortium name="The Broad Institute Genomics Platform"/>
            <consortium name="The Broad Institute Genome Sequencing Center for Infectious Disease"/>
            <person name="Wu L."/>
            <person name="Ma J."/>
        </authorList>
    </citation>
    <scope>NUCLEOTIDE SEQUENCE [LARGE SCALE GENOMIC DNA]</scope>
    <source>
        <strain evidence="3">JCM 32304</strain>
    </source>
</reference>
<keyword evidence="3" id="KW-1185">Reference proteome</keyword>
<dbReference type="RefSeq" id="WP_188919834.1">
    <property type="nucleotide sequence ID" value="NZ_BMQV01000017.1"/>
</dbReference>
<gene>
    <name evidence="2" type="ORF">GCM10009409_19800</name>
</gene>
<sequence>MFKPAMWILASSFVCFSAASFAEDAAEKAFTNELIECAAYYQISSEAIGAMNAPQMKAVGERLKTSASDAQTLASKYRGAEQVEKDVAAAKQAQVNKLAGSNNLRGLMAEYKDSCKTLVADPQKRLDYWTMATM</sequence>
<feature type="chain" id="PRO_5047401831" description="Periplasmic protein" evidence="1">
    <location>
        <begin position="23"/>
        <end position="134"/>
    </location>
</feature>
<organism evidence="2 3">
    <name type="scientific">Shewanella saliphila</name>
    <dbReference type="NCBI Taxonomy" id="2282698"/>
    <lineage>
        <taxon>Bacteria</taxon>
        <taxon>Pseudomonadati</taxon>
        <taxon>Pseudomonadota</taxon>
        <taxon>Gammaproteobacteria</taxon>
        <taxon>Alteromonadales</taxon>
        <taxon>Shewanellaceae</taxon>
        <taxon>Shewanella</taxon>
    </lineage>
</organism>
<name>A0ABQ2Q856_9GAMM</name>
<evidence type="ECO:0000256" key="1">
    <source>
        <dbReference type="SAM" id="SignalP"/>
    </source>
</evidence>
<evidence type="ECO:0008006" key="4">
    <source>
        <dbReference type="Google" id="ProtNLM"/>
    </source>
</evidence>